<evidence type="ECO:0000313" key="2">
    <source>
        <dbReference type="EMBL" id="KAL1139943.1"/>
    </source>
</evidence>
<reference evidence="2 3" key="1">
    <citation type="submission" date="2024-07" db="EMBL/GenBank/DDBJ databases">
        <title>Chromosome-level genome assembly of the water stick insect Ranatra chinensis (Heteroptera: Nepidae).</title>
        <authorList>
            <person name="Liu X."/>
        </authorList>
    </citation>
    <scope>NUCLEOTIDE SEQUENCE [LARGE SCALE GENOMIC DNA]</scope>
    <source>
        <strain evidence="2">Cailab_2021Rc</strain>
        <tissue evidence="2">Muscle</tissue>
    </source>
</reference>
<protein>
    <submittedName>
        <fullName evidence="2">Uncharacterized protein</fullName>
    </submittedName>
</protein>
<keyword evidence="3" id="KW-1185">Reference proteome</keyword>
<accession>A0ABD0ZGN3</accession>
<dbReference type="EMBL" id="JBFDAA010000002">
    <property type="protein sequence ID" value="KAL1139943.1"/>
    <property type="molecule type" value="Genomic_DNA"/>
</dbReference>
<gene>
    <name evidence="2" type="ORF">AAG570_006920</name>
</gene>
<comment type="caution">
    <text evidence="2">The sequence shown here is derived from an EMBL/GenBank/DDBJ whole genome shotgun (WGS) entry which is preliminary data.</text>
</comment>
<name>A0ABD0ZGN3_9HEMI</name>
<dbReference type="Proteomes" id="UP001558652">
    <property type="component" value="Unassembled WGS sequence"/>
</dbReference>
<feature type="signal peptide" evidence="1">
    <location>
        <begin position="1"/>
        <end position="20"/>
    </location>
</feature>
<evidence type="ECO:0000313" key="3">
    <source>
        <dbReference type="Proteomes" id="UP001558652"/>
    </source>
</evidence>
<dbReference type="AlphaFoldDB" id="A0ABD0ZGN3"/>
<proteinExistence type="predicted"/>
<organism evidence="2 3">
    <name type="scientific">Ranatra chinensis</name>
    <dbReference type="NCBI Taxonomy" id="642074"/>
    <lineage>
        <taxon>Eukaryota</taxon>
        <taxon>Metazoa</taxon>
        <taxon>Ecdysozoa</taxon>
        <taxon>Arthropoda</taxon>
        <taxon>Hexapoda</taxon>
        <taxon>Insecta</taxon>
        <taxon>Pterygota</taxon>
        <taxon>Neoptera</taxon>
        <taxon>Paraneoptera</taxon>
        <taxon>Hemiptera</taxon>
        <taxon>Heteroptera</taxon>
        <taxon>Panheteroptera</taxon>
        <taxon>Nepomorpha</taxon>
        <taxon>Nepidae</taxon>
        <taxon>Ranatrinae</taxon>
        <taxon>Ranatra</taxon>
    </lineage>
</organism>
<evidence type="ECO:0000256" key="1">
    <source>
        <dbReference type="SAM" id="SignalP"/>
    </source>
</evidence>
<keyword evidence="1" id="KW-0732">Signal</keyword>
<feature type="chain" id="PRO_5044817855" evidence="1">
    <location>
        <begin position="21"/>
        <end position="110"/>
    </location>
</feature>
<sequence length="110" mass="12217">MRLLLLLVVAIGLFATFALAEVRVTLHHVHKGPRDVNEYKKAHESFMSSLSKFMVLKRSGVKIPLKNYINESAYLVNCAPSYGRYAVVFNDDSGALPTDIPPAFPMSFSS</sequence>